<feature type="binding site" evidence="7">
    <location>
        <position position="72"/>
    </location>
    <ligand>
        <name>Zn(2+)</name>
        <dbReference type="ChEBI" id="CHEBI:29105"/>
    </ligand>
</feature>
<feature type="transmembrane region" description="Helical" evidence="8">
    <location>
        <begin position="52"/>
        <end position="74"/>
    </location>
</feature>
<feature type="binding site" evidence="7">
    <location>
        <position position="198"/>
    </location>
    <ligand>
        <name>Zn(2+)</name>
        <dbReference type="ChEBI" id="CHEBI:29105"/>
    </ligand>
</feature>
<feature type="transmembrane region" description="Helical" evidence="8">
    <location>
        <begin position="86"/>
        <end position="107"/>
    </location>
</feature>
<comment type="similarity">
    <text evidence="2">Belongs to the UPF0073 (Hly-III) family.</text>
</comment>
<dbReference type="GO" id="GO:0140911">
    <property type="term" value="F:pore-forming activity"/>
    <property type="evidence" value="ECO:0007669"/>
    <property type="project" value="InterPro"/>
</dbReference>
<feature type="transmembrane region" description="Helical" evidence="8">
    <location>
        <begin position="139"/>
        <end position="160"/>
    </location>
</feature>
<feature type="transmembrane region" description="Helical" evidence="8">
    <location>
        <begin position="166"/>
        <end position="185"/>
    </location>
</feature>
<keyword evidence="3" id="KW-1003">Cell membrane</keyword>
<feature type="transmembrane region" description="Helical" evidence="8">
    <location>
        <begin position="113"/>
        <end position="132"/>
    </location>
</feature>
<dbReference type="AlphaFoldDB" id="A0A366H1W7"/>
<evidence type="ECO:0000256" key="3">
    <source>
        <dbReference type="ARBA" id="ARBA00022475"/>
    </source>
</evidence>
<comment type="caution">
    <text evidence="9">The sequence shown here is derived from an EMBL/GenBank/DDBJ whole genome shotgun (WGS) entry which is preliminary data.</text>
</comment>
<evidence type="ECO:0000256" key="4">
    <source>
        <dbReference type="ARBA" id="ARBA00022692"/>
    </source>
</evidence>
<feature type="binding site" evidence="7">
    <location>
        <position position="194"/>
    </location>
    <ligand>
        <name>Zn(2+)</name>
        <dbReference type="ChEBI" id="CHEBI:29105"/>
    </ligand>
</feature>
<dbReference type="Pfam" id="PF03006">
    <property type="entry name" value="HlyIII"/>
    <property type="match status" value="1"/>
</dbReference>
<dbReference type="RefSeq" id="WP_211325748.1">
    <property type="nucleotide sequence ID" value="NZ_QNRR01000019.1"/>
</dbReference>
<dbReference type="InterPro" id="IPR005744">
    <property type="entry name" value="Hy-lIII"/>
</dbReference>
<organism evidence="9 10">
    <name type="scientific">Roseimicrobium gellanilyticum</name>
    <dbReference type="NCBI Taxonomy" id="748857"/>
    <lineage>
        <taxon>Bacteria</taxon>
        <taxon>Pseudomonadati</taxon>
        <taxon>Verrucomicrobiota</taxon>
        <taxon>Verrucomicrobiia</taxon>
        <taxon>Verrucomicrobiales</taxon>
        <taxon>Verrucomicrobiaceae</taxon>
        <taxon>Roseimicrobium</taxon>
    </lineage>
</organism>
<dbReference type="PANTHER" id="PTHR20855:SF3">
    <property type="entry name" value="LD03007P"/>
    <property type="match status" value="1"/>
</dbReference>
<keyword evidence="6 8" id="KW-0472">Membrane</keyword>
<gene>
    <name evidence="9" type="ORF">DES53_11946</name>
</gene>
<dbReference type="EMBL" id="QNRR01000019">
    <property type="protein sequence ID" value="RBP35880.1"/>
    <property type="molecule type" value="Genomic_DNA"/>
</dbReference>
<evidence type="ECO:0000256" key="7">
    <source>
        <dbReference type="PIRSR" id="PIRSR604254-1"/>
    </source>
</evidence>
<keyword evidence="7" id="KW-0479">Metal-binding</keyword>
<dbReference type="Proteomes" id="UP000253426">
    <property type="component" value="Unassembled WGS sequence"/>
</dbReference>
<keyword evidence="7" id="KW-0862">Zinc</keyword>
<proteinExistence type="inferred from homology"/>
<evidence type="ECO:0000256" key="8">
    <source>
        <dbReference type="SAM" id="Phobius"/>
    </source>
</evidence>
<evidence type="ECO:0000256" key="2">
    <source>
        <dbReference type="ARBA" id="ARBA00008488"/>
    </source>
</evidence>
<dbReference type="GO" id="GO:0046872">
    <property type="term" value="F:metal ion binding"/>
    <property type="evidence" value="ECO:0007669"/>
    <property type="project" value="UniProtKB-KW"/>
</dbReference>
<name>A0A366H1W7_9BACT</name>
<evidence type="ECO:0000256" key="1">
    <source>
        <dbReference type="ARBA" id="ARBA00004651"/>
    </source>
</evidence>
<keyword evidence="4 8" id="KW-0812">Transmembrane</keyword>
<evidence type="ECO:0000313" key="9">
    <source>
        <dbReference type="EMBL" id="RBP35880.1"/>
    </source>
</evidence>
<comment type="subcellular location">
    <subcellularLocation>
        <location evidence="1">Cell membrane</location>
        <topology evidence="1">Multi-pass membrane protein</topology>
    </subcellularLocation>
</comment>
<protein>
    <submittedName>
        <fullName evidence="9">Hemolysin III</fullName>
    </submittedName>
</protein>
<feature type="transmembrane region" description="Helical" evidence="8">
    <location>
        <begin position="21"/>
        <end position="40"/>
    </location>
</feature>
<dbReference type="NCBIfam" id="TIGR01065">
    <property type="entry name" value="hlyIII"/>
    <property type="match status" value="1"/>
</dbReference>
<keyword evidence="5 8" id="KW-1133">Transmembrane helix</keyword>
<keyword evidence="10" id="KW-1185">Reference proteome</keyword>
<reference evidence="9 10" key="1">
    <citation type="submission" date="2018-06" db="EMBL/GenBank/DDBJ databases">
        <title>Genomic Encyclopedia of Type Strains, Phase IV (KMG-IV): sequencing the most valuable type-strain genomes for metagenomic binning, comparative biology and taxonomic classification.</title>
        <authorList>
            <person name="Goeker M."/>
        </authorList>
    </citation>
    <scope>NUCLEOTIDE SEQUENCE [LARGE SCALE GENOMIC DNA]</scope>
    <source>
        <strain evidence="9 10">DSM 25532</strain>
    </source>
</reference>
<evidence type="ECO:0000256" key="6">
    <source>
        <dbReference type="ARBA" id="ARBA00023136"/>
    </source>
</evidence>
<evidence type="ECO:0000256" key="5">
    <source>
        <dbReference type="ARBA" id="ARBA00022989"/>
    </source>
</evidence>
<accession>A0A366H1W7</accession>
<dbReference type="InterPro" id="IPR004254">
    <property type="entry name" value="AdipoR/HlyIII-related"/>
</dbReference>
<dbReference type="GO" id="GO:0005886">
    <property type="term" value="C:plasma membrane"/>
    <property type="evidence" value="ECO:0007669"/>
    <property type="project" value="UniProtKB-SubCell"/>
</dbReference>
<evidence type="ECO:0000313" key="10">
    <source>
        <dbReference type="Proteomes" id="UP000253426"/>
    </source>
</evidence>
<feature type="transmembrane region" description="Helical" evidence="8">
    <location>
        <begin position="197"/>
        <end position="217"/>
    </location>
</feature>
<dbReference type="PANTHER" id="PTHR20855">
    <property type="entry name" value="ADIPOR/PROGESTIN RECEPTOR-RELATED"/>
    <property type="match status" value="1"/>
</dbReference>
<sequence length="222" mass="24390">MRPSPVEDARHFTPGEEAANWITHGIGLLLSTAALVLLMIDAILHGTAWHMVSFAVYGTTLVGLYSASTAYHAIRGPQLKLLFKKLDHAAIFLLIAGTYTPFLLTVLRGPLGWTLFGVIWTLCVTGAVMQLVPRKVHRFASVFAYLFAGWLVLVAIKPLVAALPSGGTWLLVAGGICYSSGIIFYRWHRLRYHHAIWHTFVLAGSICHFLAVLLYVLPTPTA</sequence>